<evidence type="ECO:0000256" key="1">
    <source>
        <dbReference type="SAM" id="Coils"/>
    </source>
</evidence>
<accession>A0ABP8HWR4</accession>
<name>A0ABP8HWR4_9BURK</name>
<reference evidence="5" key="1">
    <citation type="journal article" date="2019" name="Int. J. Syst. Evol. Microbiol.">
        <title>The Global Catalogue of Microorganisms (GCM) 10K type strain sequencing project: providing services to taxonomists for standard genome sequencing and annotation.</title>
        <authorList>
            <consortium name="The Broad Institute Genomics Platform"/>
            <consortium name="The Broad Institute Genome Sequencing Center for Infectious Disease"/>
            <person name="Wu L."/>
            <person name="Ma J."/>
        </authorList>
    </citation>
    <scope>NUCLEOTIDE SEQUENCE [LARGE SCALE GENOMIC DNA]</scope>
    <source>
        <strain evidence="5">JCM 17804</strain>
    </source>
</reference>
<keyword evidence="5" id="KW-1185">Reference proteome</keyword>
<evidence type="ECO:0000256" key="2">
    <source>
        <dbReference type="SAM" id="MobiDB-lite"/>
    </source>
</evidence>
<evidence type="ECO:0000313" key="5">
    <source>
        <dbReference type="Proteomes" id="UP001500975"/>
    </source>
</evidence>
<dbReference type="RefSeq" id="WP_345538937.1">
    <property type="nucleotide sequence ID" value="NZ_BAABGJ010000032.1"/>
</dbReference>
<feature type="coiled-coil region" evidence="1">
    <location>
        <begin position="25"/>
        <end position="88"/>
    </location>
</feature>
<keyword evidence="3" id="KW-0732">Signal</keyword>
<dbReference type="Proteomes" id="UP001500975">
    <property type="component" value="Unassembled WGS sequence"/>
</dbReference>
<comment type="caution">
    <text evidence="4">The sequence shown here is derived from an EMBL/GenBank/DDBJ whole genome shotgun (WGS) entry which is preliminary data.</text>
</comment>
<organism evidence="4 5">
    <name type="scientific">Variovorax defluvii</name>
    <dbReference type="NCBI Taxonomy" id="913761"/>
    <lineage>
        <taxon>Bacteria</taxon>
        <taxon>Pseudomonadati</taxon>
        <taxon>Pseudomonadota</taxon>
        <taxon>Betaproteobacteria</taxon>
        <taxon>Burkholderiales</taxon>
        <taxon>Comamonadaceae</taxon>
        <taxon>Variovorax</taxon>
    </lineage>
</organism>
<proteinExistence type="predicted"/>
<dbReference type="EMBL" id="BAABGJ010000032">
    <property type="protein sequence ID" value="GAA4346160.1"/>
    <property type="molecule type" value="Genomic_DNA"/>
</dbReference>
<keyword evidence="1" id="KW-0175">Coiled coil</keyword>
<evidence type="ECO:0000313" key="4">
    <source>
        <dbReference type="EMBL" id="GAA4346160.1"/>
    </source>
</evidence>
<evidence type="ECO:0000256" key="3">
    <source>
        <dbReference type="SAM" id="SignalP"/>
    </source>
</evidence>
<sequence>MLGWLACTCAALAQPSTAAHTIAPAEQAARDNDRVEILRQELRKSEALLETLARRKAERLAASDSSAVTETEEQHARTLADIAGLKRELASAMRTTTPTTAQTPAWGAGKPATERSRAPKASAAPPWWDVYGKGRRADPATPISLAPPSGGIPRPVSAR</sequence>
<feature type="signal peptide" evidence="3">
    <location>
        <begin position="1"/>
        <end position="18"/>
    </location>
</feature>
<feature type="compositionally biased region" description="Low complexity" evidence="2">
    <location>
        <begin position="95"/>
        <end position="105"/>
    </location>
</feature>
<feature type="chain" id="PRO_5046768919" evidence="3">
    <location>
        <begin position="19"/>
        <end position="159"/>
    </location>
</feature>
<feature type="region of interest" description="Disordered" evidence="2">
    <location>
        <begin position="94"/>
        <end position="159"/>
    </location>
</feature>
<gene>
    <name evidence="4" type="ORF">GCM10023165_30750</name>
</gene>
<protein>
    <submittedName>
        <fullName evidence="4">Uncharacterized protein</fullName>
    </submittedName>
</protein>